<proteinExistence type="predicted"/>
<feature type="domain" description="NAD(P)-binding" evidence="1">
    <location>
        <begin position="11"/>
        <end position="200"/>
    </location>
</feature>
<dbReference type="InterPro" id="IPR036291">
    <property type="entry name" value="NAD(P)-bd_dom_sf"/>
</dbReference>
<accession>A0A2A8Q1Z7</accession>
<dbReference type="Gene3D" id="3.40.50.720">
    <property type="entry name" value="NAD(P)-binding Rossmann-like Domain"/>
    <property type="match status" value="1"/>
</dbReference>
<dbReference type="Pfam" id="PF13460">
    <property type="entry name" value="NAD_binding_10"/>
    <property type="match status" value="1"/>
</dbReference>
<name>A0A2A8Q1Z7_BACCE</name>
<dbReference type="OrthoDB" id="9790734at2"/>
<dbReference type="EMBL" id="NTWE01000005">
    <property type="protein sequence ID" value="PEW06771.1"/>
    <property type="molecule type" value="Genomic_DNA"/>
</dbReference>
<gene>
    <name evidence="2" type="ORF">CN425_01865</name>
</gene>
<dbReference type="InterPro" id="IPR051606">
    <property type="entry name" value="Polyketide_Oxido-like"/>
</dbReference>
<dbReference type="PANTHER" id="PTHR43355:SF2">
    <property type="entry name" value="FLAVIN REDUCTASE (NADPH)"/>
    <property type="match status" value="1"/>
</dbReference>
<dbReference type="GO" id="GO:0004074">
    <property type="term" value="F:biliverdin reductase [NAD(P)H] activity"/>
    <property type="evidence" value="ECO:0007669"/>
    <property type="project" value="TreeGrafter"/>
</dbReference>
<evidence type="ECO:0000313" key="2">
    <source>
        <dbReference type="EMBL" id="PEW06771.1"/>
    </source>
</evidence>
<dbReference type="PANTHER" id="PTHR43355">
    <property type="entry name" value="FLAVIN REDUCTASE (NADPH)"/>
    <property type="match status" value="1"/>
</dbReference>
<dbReference type="RefSeq" id="WP_097807713.1">
    <property type="nucleotide sequence ID" value="NZ_NTWE01000005.1"/>
</dbReference>
<comment type="caution">
    <text evidence="2">The sequence shown here is derived from an EMBL/GenBank/DDBJ whole genome shotgun (WGS) entry which is preliminary data.</text>
</comment>
<dbReference type="Proteomes" id="UP000220635">
    <property type="component" value="Unassembled WGS sequence"/>
</dbReference>
<dbReference type="SUPFAM" id="SSF51735">
    <property type="entry name" value="NAD(P)-binding Rossmann-fold domains"/>
    <property type="match status" value="1"/>
</dbReference>
<organism evidence="2 3">
    <name type="scientific">Bacillus cereus</name>
    <dbReference type="NCBI Taxonomy" id="1396"/>
    <lineage>
        <taxon>Bacteria</taxon>
        <taxon>Bacillati</taxon>
        <taxon>Bacillota</taxon>
        <taxon>Bacilli</taxon>
        <taxon>Bacillales</taxon>
        <taxon>Bacillaceae</taxon>
        <taxon>Bacillus</taxon>
        <taxon>Bacillus cereus group</taxon>
    </lineage>
</organism>
<protein>
    <submittedName>
        <fullName evidence="2">NADH-flavin reductase</fullName>
    </submittedName>
</protein>
<dbReference type="InterPro" id="IPR016040">
    <property type="entry name" value="NAD(P)-bd_dom"/>
</dbReference>
<dbReference type="AlphaFoldDB" id="A0A2A8Q1Z7"/>
<evidence type="ECO:0000313" key="3">
    <source>
        <dbReference type="Proteomes" id="UP000220635"/>
    </source>
</evidence>
<dbReference type="GO" id="GO:0042602">
    <property type="term" value="F:riboflavin reductase (NADPH) activity"/>
    <property type="evidence" value="ECO:0007669"/>
    <property type="project" value="TreeGrafter"/>
</dbReference>
<reference evidence="2 3" key="1">
    <citation type="submission" date="2017-09" db="EMBL/GenBank/DDBJ databases">
        <title>Large-scale bioinformatics analysis of Bacillus genomes uncovers conserved roles of natural products in bacterial physiology.</title>
        <authorList>
            <consortium name="Agbiome Team Llc"/>
            <person name="Bleich R.M."/>
            <person name="Grubbs K.J."/>
            <person name="Santa Maria K.C."/>
            <person name="Allen S.E."/>
            <person name="Farag S."/>
            <person name="Shank E.A."/>
            <person name="Bowers A."/>
        </authorList>
    </citation>
    <scope>NUCLEOTIDE SEQUENCE [LARGE SCALE GENOMIC DNA]</scope>
    <source>
        <strain evidence="2 3">AFS010695</strain>
    </source>
</reference>
<evidence type="ECO:0000259" key="1">
    <source>
        <dbReference type="Pfam" id="PF13460"/>
    </source>
</evidence>
<sequence length="212" mass="24067">MDNPYKIAVIGGTGKVGRYIASESLKNGYQIRMLVRNPKKLKYNDDKIEIVTGTAENVDAIRQLLEGCLIVINCFGQPMRDTPIYSKVTRDILEVMKEKDIKRYIGVTGGSLNIIGDKKSLLNKIGAKMFEVLFSKMMKDKREELNILLKNKDLDWTLIRLPFVKEGVEVRAVKESLIDMPGAMISNKEIANFIISQIDNKEYIHKTPFIAI</sequence>